<dbReference type="SMART" id="SM00390">
    <property type="entry name" value="GoLoco"/>
    <property type="match status" value="1"/>
</dbReference>
<dbReference type="GO" id="GO:0005737">
    <property type="term" value="C:cytoplasm"/>
    <property type="evidence" value="ECO:0007669"/>
    <property type="project" value="TreeGrafter"/>
</dbReference>
<feature type="compositionally biased region" description="Basic and acidic residues" evidence="3">
    <location>
        <begin position="616"/>
        <end position="627"/>
    </location>
</feature>
<feature type="transmembrane region" description="Helical" evidence="4">
    <location>
        <begin position="547"/>
        <end position="567"/>
    </location>
</feature>
<feature type="region of interest" description="Disordered" evidence="3">
    <location>
        <begin position="599"/>
        <end position="755"/>
    </location>
</feature>
<dbReference type="STRING" id="8022.A0A060XJ88"/>
<dbReference type="GO" id="GO:0005096">
    <property type="term" value="F:GTPase activator activity"/>
    <property type="evidence" value="ECO:0007669"/>
    <property type="project" value="UniProtKB-KW"/>
</dbReference>
<feature type="compositionally biased region" description="Low complexity" evidence="3">
    <location>
        <begin position="656"/>
        <end position="666"/>
    </location>
</feature>
<dbReference type="SUPFAM" id="SSF111347">
    <property type="entry name" value="Rap/Ran-GAP"/>
    <property type="match status" value="1"/>
</dbReference>
<dbReference type="GO" id="GO:0051056">
    <property type="term" value="P:regulation of small GTPase mediated signal transduction"/>
    <property type="evidence" value="ECO:0007669"/>
    <property type="project" value="InterPro"/>
</dbReference>
<feature type="domain" description="Rap-GAP" evidence="5">
    <location>
        <begin position="196"/>
        <end position="412"/>
    </location>
</feature>
<accession>A0A060XJ88</accession>
<feature type="compositionally biased region" description="Low complexity" evidence="3">
    <location>
        <begin position="707"/>
        <end position="723"/>
    </location>
</feature>
<dbReference type="InterPro" id="IPR003109">
    <property type="entry name" value="GoLoco_motif"/>
</dbReference>
<dbReference type="Pfam" id="PF02145">
    <property type="entry name" value="Rap_GAP"/>
    <property type="match status" value="1"/>
</dbReference>
<dbReference type="InterPro" id="IPR000331">
    <property type="entry name" value="Rap/Ran_GAP_dom"/>
</dbReference>
<dbReference type="InterPro" id="IPR035974">
    <property type="entry name" value="Rap/Ran-GAP_sf"/>
</dbReference>
<feature type="compositionally biased region" description="Polar residues" evidence="3">
    <location>
        <begin position="684"/>
        <end position="704"/>
    </location>
</feature>
<sequence length="755" mass="84701">MHYLPFYFLDNLFEMIEKMQGNRMEEQRYTFPPPLKTEEDYIPYPSVHEVLGRKSGFPLILLPQFGGYWIEGNNHELGDSVEPDQIQPLSPTTHKLESNSTAKMYRKHFLGKEHLNYYSVDGTLGHLVLSMKYDEIGDQEDLRLMLRTKLETYHDVIPISCLTEFPNVVQMAKLVCEEVNVDRFYPVLYPKASRLIVNFDEHIISNNFKFGVIYQKFGQTSEEELFGNSVESPAFVEFLEFLGEKVELHDFKGFRGGLDVTHGQTGSESVYHNYRNKEVMFHVSTKLPYAEGDTQQLQRKRHIGNDIVAIVFQEESTPFVPDMIASNFLHSYVVVQVENACTGDVLYKVSVTARNDVPFFGPPLPDPAVFRKGPEFQEFLFTKLINAEYACYKAEKFAKLKERTRSALLETLYEDLHINSQAMMGLGRDEDKMENGSGGGGGFFETFKNLTADRHLSQWKAVPSLARTKAVPTACRHGSDEPTASTCYGMVSLLVPGKSPSKHGRRGSAIGIGTVEEIYCRYNTSTNNVLYKCIETSGPFNAHSRHLTGLFLAYFLVLLLYSISLIIPGKSPTRKKSGPFSSRRSSAIGIENIQEVHQKISSHSGRECLPGTQKTPDSDHASQDPKSENSSNQSSPEVLITKNMAQSIPEGHDLSRSSSNDSSFASVVEENETEATEDYDTGMESLSSSGTPHKQDSLTYSTWLEDSMSSTSTTSRGSSPGPGQLDGGKGSEIRIKLDRPKDSRSSSVRHHPYWV</sequence>
<reference evidence="6" key="1">
    <citation type="journal article" date="2014" name="Nat. Commun.">
        <title>The rainbow trout genome provides novel insights into evolution after whole-genome duplication in vertebrates.</title>
        <authorList>
            <person name="Berthelot C."/>
            <person name="Brunet F."/>
            <person name="Chalopin D."/>
            <person name="Juanchich A."/>
            <person name="Bernard M."/>
            <person name="Noel B."/>
            <person name="Bento P."/>
            <person name="Da Silva C."/>
            <person name="Labadie K."/>
            <person name="Alberti A."/>
            <person name="Aury J.M."/>
            <person name="Louis A."/>
            <person name="Dehais P."/>
            <person name="Bardou P."/>
            <person name="Montfort J."/>
            <person name="Klopp C."/>
            <person name="Cabau C."/>
            <person name="Gaspin C."/>
            <person name="Thorgaard G.H."/>
            <person name="Boussaha M."/>
            <person name="Quillet E."/>
            <person name="Guyomard R."/>
            <person name="Galiana D."/>
            <person name="Bobe J."/>
            <person name="Volff J.N."/>
            <person name="Genet C."/>
            <person name="Wincker P."/>
            <person name="Jaillon O."/>
            <person name="Roest Crollius H."/>
            <person name="Guiguen Y."/>
        </authorList>
    </citation>
    <scope>NUCLEOTIDE SEQUENCE [LARGE SCALE GENOMIC DNA]</scope>
</reference>
<dbReference type="Pfam" id="PF02188">
    <property type="entry name" value="GoLoco"/>
    <property type="match status" value="1"/>
</dbReference>
<feature type="compositionally biased region" description="Basic and acidic residues" evidence="3">
    <location>
        <begin position="729"/>
        <end position="744"/>
    </location>
</feature>
<dbReference type="PANTHER" id="PTHR15711">
    <property type="entry name" value="RAP GTPASE-ACTIVATING PROTEIN"/>
    <property type="match status" value="1"/>
</dbReference>
<feature type="compositionally biased region" description="Acidic residues" evidence="3">
    <location>
        <begin position="669"/>
        <end position="681"/>
    </location>
</feature>
<evidence type="ECO:0000256" key="2">
    <source>
        <dbReference type="ARBA" id="ARBA00057316"/>
    </source>
</evidence>
<keyword evidence="4" id="KW-0472">Membrane</keyword>
<keyword evidence="4" id="KW-1133">Transmembrane helix</keyword>
<dbReference type="Pfam" id="PF21022">
    <property type="entry name" value="Rap-GAP_dimer"/>
    <property type="match status" value="1"/>
</dbReference>
<dbReference type="InterPro" id="IPR050989">
    <property type="entry name" value="Rap1_Ran_GAP"/>
</dbReference>
<dbReference type="Proteomes" id="UP000193380">
    <property type="component" value="Unassembled WGS sequence"/>
</dbReference>
<evidence type="ECO:0000256" key="3">
    <source>
        <dbReference type="SAM" id="MobiDB-lite"/>
    </source>
</evidence>
<dbReference type="PROSITE" id="PS50877">
    <property type="entry name" value="GOLOCO"/>
    <property type="match status" value="1"/>
</dbReference>
<organism evidence="6 7">
    <name type="scientific">Oncorhynchus mykiss</name>
    <name type="common">Rainbow trout</name>
    <name type="synonym">Salmo gairdneri</name>
    <dbReference type="NCBI Taxonomy" id="8022"/>
    <lineage>
        <taxon>Eukaryota</taxon>
        <taxon>Metazoa</taxon>
        <taxon>Chordata</taxon>
        <taxon>Craniata</taxon>
        <taxon>Vertebrata</taxon>
        <taxon>Euteleostomi</taxon>
        <taxon>Actinopterygii</taxon>
        <taxon>Neopterygii</taxon>
        <taxon>Teleostei</taxon>
        <taxon>Protacanthopterygii</taxon>
        <taxon>Salmoniformes</taxon>
        <taxon>Salmonidae</taxon>
        <taxon>Salmoninae</taxon>
        <taxon>Oncorhynchus</taxon>
    </lineage>
</organism>
<dbReference type="AlphaFoldDB" id="A0A060XJ88"/>
<keyword evidence="1" id="KW-0343">GTPase activation</keyword>
<evidence type="ECO:0000256" key="1">
    <source>
        <dbReference type="ARBA" id="ARBA00022468"/>
    </source>
</evidence>
<reference evidence="6" key="2">
    <citation type="submission" date="2014-03" db="EMBL/GenBank/DDBJ databases">
        <authorList>
            <person name="Genoscope - CEA"/>
        </authorList>
    </citation>
    <scope>NUCLEOTIDE SEQUENCE</scope>
</reference>
<dbReference type="Gene3D" id="3.40.50.11210">
    <property type="entry name" value="Rap/Ran-GAP"/>
    <property type="match status" value="1"/>
</dbReference>
<evidence type="ECO:0000313" key="6">
    <source>
        <dbReference type="EMBL" id="CDQ79267.1"/>
    </source>
</evidence>
<proteinExistence type="predicted"/>
<evidence type="ECO:0000313" key="7">
    <source>
        <dbReference type="Proteomes" id="UP000193380"/>
    </source>
</evidence>
<protein>
    <recommendedName>
        <fullName evidence="5">Rap-GAP domain-containing protein</fullName>
    </recommendedName>
</protein>
<evidence type="ECO:0000256" key="4">
    <source>
        <dbReference type="SAM" id="Phobius"/>
    </source>
</evidence>
<dbReference type="Gene3D" id="6.10.140.210">
    <property type="match status" value="1"/>
</dbReference>
<gene>
    <name evidence="6" type="ORF">GSONMT00050659001</name>
</gene>
<comment type="function">
    <text evidence="2">GTPase activator for the nuclear Ras-related regulatory protein RAP-1A (KREV-1), converting it to the putatively inactive GDP-bound state.</text>
</comment>
<dbReference type="PANTHER" id="PTHR15711:SF3">
    <property type="entry name" value="RAP1 GTPASE-ACTIVATING PROTEIN 1"/>
    <property type="match status" value="1"/>
</dbReference>
<dbReference type="FunFam" id="3.40.50.11210:FF:000003">
    <property type="entry name" value="RAP1 GTPase activating protein 2"/>
    <property type="match status" value="1"/>
</dbReference>
<dbReference type="EMBL" id="FR905431">
    <property type="protein sequence ID" value="CDQ79267.1"/>
    <property type="molecule type" value="Genomic_DNA"/>
</dbReference>
<keyword evidence="4" id="KW-0812">Transmembrane</keyword>
<dbReference type="PROSITE" id="PS50085">
    <property type="entry name" value="RAPGAP"/>
    <property type="match status" value="1"/>
</dbReference>
<name>A0A060XJ88_ONCMY</name>
<evidence type="ECO:0000259" key="5">
    <source>
        <dbReference type="PROSITE" id="PS50085"/>
    </source>
</evidence>
<dbReference type="PaxDb" id="8022-A0A060XJ88"/>